<keyword evidence="2" id="KW-1185">Reference proteome</keyword>
<protein>
    <submittedName>
        <fullName evidence="1">Genomic scaffold, ProqFM164S02</fullName>
    </submittedName>
</protein>
<evidence type="ECO:0000313" key="1">
    <source>
        <dbReference type="EMBL" id="CDM33187.1"/>
    </source>
</evidence>
<sequence length="90" mass="9793">MSSKPGRRRPSKLSDQTARYTARLVRKDDRPSWAAIAASVDRGLSKSTVGRVARSQNAYKLSQENTSTPLTAKKARKMAPAVCGKSETAE</sequence>
<dbReference type="Proteomes" id="UP000030686">
    <property type="component" value="Unassembled WGS sequence"/>
</dbReference>
<dbReference type="AlphaFoldDB" id="W6QUH4"/>
<accession>W6QUH4</accession>
<evidence type="ECO:0000313" key="2">
    <source>
        <dbReference type="Proteomes" id="UP000030686"/>
    </source>
</evidence>
<dbReference type="OrthoDB" id="4352076at2759"/>
<reference evidence="1" key="1">
    <citation type="journal article" date="2014" name="Nat. Commun.">
        <title>Multiple recent horizontal transfers of a large genomic region in cheese making fungi.</title>
        <authorList>
            <person name="Cheeseman K."/>
            <person name="Ropars J."/>
            <person name="Renault P."/>
            <person name="Dupont J."/>
            <person name="Gouzy J."/>
            <person name="Branca A."/>
            <person name="Abraham A.L."/>
            <person name="Ceppi M."/>
            <person name="Conseiller E."/>
            <person name="Debuchy R."/>
            <person name="Malagnac F."/>
            <person name="Goarin A."/>
            <person name="Silar P."/>
            <person name="Lacoste S."/>
            <person name="Sallet E."/>
            <person name="Bensimon A."/>
            <person name="Giraud T."/>
            <person name="Brygoo Y."/>
        </authorList>
    </citation>
    <scope>NUCLEOTIDE SEQUENCE [LARGE SCALE GENOMIC DNA]</scope>
    <source>
        <strain evidence="1">FM164</strain>
    </source>
</reference>
<dbReference type="EMBL" id="HG792016">
    <property type="protein sequence ID" value="CDM33187.1"/>
    <property type="molecule type" value="Genomic_DNA"/>
</dbReference>
<proteinExistence type="predicted"/>
<gene>
    <name evidence="1" type="ORF">PROQFM164_S02g003339</name>
</gene>
<name>W6QUH4_PENRF</name>
<organism evidence="1 2">
    <name type="scientific">Penicillium roqueforti (strain FM164)</name>
    <dbReference type="NCBI Taxonomy" id="1365484"/>
    <lineage>
        <taxon>Eukaryota</taxon>
        <taxon>Fungi</taxon>
        <taxon>Dikarya</taxon>
        <taxon>Ascomycota</taxon>
        <taxon>Pezizomycotina</taxon>
        <taxon>Eurotiomycetes</taxon>
        <taxon>Eurotiomycetidae</taxon>
        <taxon>Eurotiales</taxon>
        <taxon>Aspergillaceae</taxon>
        <taxon>Penicillium</taxon>
    </lineage>
</organism>